<accession>A0A392S9V4</accession>
<dbReference type="AlphaFoldDB" id="A0A392S9V4"/>
<feature type="non-terminal residue" evidence="1">
    <location>
        <position position="30"/>
    </location>
</feature>
<proteinExistence type="predicted"/>
<organism evidence="1 2">
    <name type="scientific">Trifolium medium</name>
    <dbReference type="NCBI Taxonomy" id="97028"/>
    <lineage>
        <taxon>Eukaryota</taxon>
        <taxon>Viridiplantae</taxon>
        <taxon>Streptophyta</taxon>
        <taxon>Embryophyta</taxon>
        <taxon>Tracheophyta</taxon>
        <taxon>Spermatophyta</taxon>
        <taxon>Magnoliopsida</taxon>
        <taxon>eudicotyledons</taxon>
        <taxon>Gunneridae</taxon>
        <taxon>Pentapetalae</taxon>
        <taxon>rosids</taxon>
        <taxon>fabids</taxon>
        <taxon>Fabales</taxon>
        <taxon>Fabaceae</taxon>
        <taxon>Papilionoideae</taxon>
        <taxon>50 kb inversion clade</taxon>
        <taxon>NPAAA clade</taxon>
        <taxon>Hologalegina</taxon>
        <taxon>IRL clade</taxon>
        <taxon>Trifolieae</taxon>
        <taxon>Trifolium</taxon>
    </lineage>
</organism>
<protein>
    <submittedName>
        <fullName evidence="1">Uncharacterized protein</fullName>
    </submittedName>
</protein>
<name>A0A392S9V4_9FABA</name>
<sequence length="30" mass="3310">MHNGIEVATCAVAAYDLHNTFLNADWVIYG</sequence>
<keyword evidence="2" id="KW-1185">Reference proteome</keyword>
<dbReference type="EMBL" id="LXQA010346437">
    <property type="protein sequence ID" value="MCI45618.1"/>
    <property type="molecule type" value="Genomic_DNA"/>
</dbReference>
<evidence type="ECO:0000313" key="1">
    <source>
        <dbReference type="EMBL" id="MCI45618.1"/>
    </source>
</evidence>
<evidence type="ECO:0000313" key="2">
    <source>
        <dbReference type="Proteomes" id="UP000265520"/>
    </source>
</evidence>
<dbReference type="Proteomes" id="UP000265520">
    <property type="component" value="Unassembled WGS sequence"/>
</dbReference>
<reference evidence="1 2" key="1">
    <citation type="journal article" date="2018" name="Front. Plant Sci.">
        <title>Red Clover (Trifolium pratense) and Zigzag Clover (T. medium) - A Picture of Genomic Similarities and Differences.</title>
        <authorList>
            <person name="Dluhosova J."/>
            <person name="Istvanek J."/>
            <person name="Nedelnik J."/>
            <person name="Repkova J."/>
        </authorList>
    </citation>
    <scope>NUCLEOTIDE SEQUENCE [LARGE SCALE GENOMIC DNA]</scope>
    <source>
        <strain evidence="2">cv. 10/8</strain>
        <tissue evidence="1">Leaf</tissue>
    </source>
</reference>
<comment type="caution">
    <text evidence="1">The sequence shown here is derived from an EMBL/GenBank/DDBJ whole genome shotgun (WGS) entry which is preliminary data.</text>
</comment>